<dbReference type="SUPFAM" id="SSF49742">
    <property type="entry name" value="PHM/PNGase F"/>
    <property type="match status" value="1"/>
</dbReference>
<name>A0A4P2Q4J6_SORCE</name>
<protein>
    <recommendedName>
        <fullName evidence="3">Copper type II ascorbate-dependent monooxygenase C-terminal domain-containing protein</fullName>
    </recommendedName>
</protein>
<feature type="signal peptide" evidence="2">
    <location>
        <begin position="1"/>
        <end position="23"/>
    </location>
</feature>
<evidence type="ECO:0000256" key="1">
    <source>
        <dbReference type="ARBA" id="ARBA00023157"/>
    </source>
</evidence>
<dbReference type="OrthoDB" id="258766at2"/>
<evidence type="ECO:0000313" key="4">
    <source>
        <dbReference type="EMBL" id="AUX24290.1"/>
    </source>
</evidence>
<evidence type="ECO:0000256" key="2">
    <source>
        <dbReference type="SAM" id="SignalP"/>
    </source>
</evidence>
<dbReference type="PROSITE" id="PS51257">
    <property type="entry name" value="PROKAR_LIPOPROTEIN"/>
    <property type="match status" value="1"/>
</dbReference>
<keyword evidence="2" id="KW-0732">Signal</keyword>
<evidence type="ECO:0000259" key="3">
    <source>
        <dbReference type="Pfam" id="PF03712"/>
    </source>
</evidence>
<reference evidence="4 5" key="1">
    <citation type="submission" date="2015-09" db="EMBL/GenBank/DDBJ databases">
        <title>Sorangium comparison.</title>
        <authorList>
            <person name="Zaburannyi N."/>
            <person name="Bunk B."/>
            <person name="Overmann J."/>
            <person name="Mueller R."/>
        </authorList>
    </citation>
    <scope>NUCLEOTIDE SEQUENCE [LARGE SCALE GENOMIC DNA]</scope>
    <source>
        <strain evidence="4 5">So ceGT47</strain>
    </source>
</reference>
<dbReference type="Gene3D" id="2.60.120.230">
    <property type="match status" value="1"/>
</dbReference>
<feature type="domain" description="Copper type II ascorbate-dependent monooxygenase C-terminal" evidence="3">
    <location>
        <begin position="212"/>
        <end position="309"/>
    </location>
</feature>
<dbReference type="InterPro" id="IPR008977">
    <property type="entry name" value="PHM/PNGase_F_dom_sf"/>
</dbReference>
<keyword evidence="1" id="KW-1015">Disulfide bond</keyword>
<accession>A0A4P2Q4J6</accession>
<dbReference type="RefSeq" id="WP_129350128.1">
    <property type="nucleotide sequence ID" value="NZ_CP012670.1"/>
</dbReference>
<feature type="chain" id="PRO_5020599028" description="Copper type II ascorbate-dependent monooxygenase C-terminal domain-containing protein" evidence="2">
    <location>
        <begin position="24"/>
        <end position="318"/>
    </location>
</feature>
<dbReference type="EMBL" id="CP012670">
    <property type="protein sequence ID" value="AUX24290.1"/>
    <property type="molecule type" value="Genomic_DNA"/>
</dbReference>
<organism evidence="4 5">
    <name type="scientific">Sorangium cellulosum</name>
    <name type="common">Polyangium cellulosum</name>
    <dbReference type="NCBI Taxonomy" id="56"/>
    <lineage>
        <taxon>Bacteria</taxon>
        <taxon>Pseudomonadati</taxon>
        <taxon>Myxococcota</taxon>
        <taxon>Polyangia</taxon>
        <taxon>Polyangiales</taxon>
        <taxon>Polyangiaceae</taxon>
        <taxon>Sorangium</taxon>
    </lineage>
</organism>
<dbReference type="GO" id="GO:0016715">
    <property type="term" value="F:oxidoreductase activity, acting on paired donors, with incorporation or reduction of molecular oxygen, reduced ascorbate as one donor, and incorporation of one atom of oxygen"/>
    <property type="evidence" value="ECO:0007669"/>
    <property type="project" value="InterPro"/>
</dbReference>
<proteinExistence type="predicted"/>
<dbReference type="InterPro" id="IPR024548">
    <property type="entry name" value="Cu2_monoox_C"/>
</dbReference>
<dbReference type="Pfam" id="PF03712">
    <property type="entry name" value="Cu2_monoox_C"/>
    <property type="match status" value="1"/>
</dbReference>
<dbReference type="AlphaFoldDB" id="A0A4P2Q4J6"/>
<gene>
    <name evidence="4" type="ORF">SOCEGT47_048270</name>
</gene>
<dbReference type="InterPro" id="IPR014784">
    <property type="entry name" value="Cu2_ascorb_mOase-like_C"/>
</dbReference>
<dbReference type="Proteomes" id="UP000295781">
    <property type="component" value="Chromosome"/>
</dbReference>
<evidence type="ECO:0000313" key="5">
    <source>
        <dbReference type="Proteomes" id="UP000295781"/>
    </source>
</evidence>
<sequence length="318" mass="35223">MHHLRPVSTVSTFVLLAAVTSCASGCGASEGPDGSGKAAAVTTFEATAGPWTLDPGGEKTECLVFRLDNPEGAFIRRLRGWLGDGSHHMTLYKSVDAVERREPFPCAAFESSFRGDRPIFIAQQRQTELSFPHDEEGTPIGFRIEPRQMVRIEMHYVNMSPEPASVESRILLETVPLSTKVVETDIAFWTTFDIEIPPSSAHATEVKFTRGLEGSRSFALTTHQHHLATRMRVWHADSASDAEGRLVANSTDWANPPLEIFDPPLVFGDGGKTGLAFQCEWTNPTPRTVTVGESVEDEMCLLWHYYYPSRGFHYVVVP</sequence>